<dbReference type="PROSITE" id="PS50113">
    <property type="entry name" value="PAC"/>
    <property type="match status" value="1"/>
</dbReference>
<dbReference type="Gene3D" id="3.30.70.270">
    <property type="match status" value="1"/>
</dbReference>
<dbReference type="NCBIfam" id="TIGR00254">
    <property type="entry name" value="GGDEF"/>
    <property type="match status" value="1"/>
</dbReference>
<keyword evidence="2" id="KW-0472">Membrane</keyword>
<dbReference type="Pfam" id="PF00989">
    <property type="entry name" value="PAS"/>
    <property type="match status" value="1"/>
</dbReference>
<dbReference type="Pfam" id="PF00990">
    <property type="entry name" value="GGDEF"/>
    <property type="match status" value="1"/>
</dbReference>
<dbReference type="SUPFAM" id="SSF55785">
    <property type="entry name" value="PYP-like sensor domain (PAS domain)"/>
    <property type="match status" value="1"/>
</dbReference>
<name>A0A366IVV4_9GAMM</name>
<dbReference type="PANTHER" id="PTHR44757">
    <property type="entry name" value="DIGUANYLATE CYCLASE DGCP"/>
    <property type="match status" value="1"/>
</dbReference>
<dbReference type="InterPro" id="IPR035965">
    <property type="entry name" value="PAS-like_dom_sf"/>
</dbReference>
<dbReference type="OrthoDB" id="8416215at2"/>
<feature type="domain" description="EAL" evidence="5">
    <location>
        <begin position="597"/>
        <end position="852"/>
    </location>
</feature>
<evidence type="ECO:0000259" key="6">
    <source>
        <dbReference type="PROSITE" id="PS50887"/>
    </source>
</evidence>
<dbReference type="SMART" id="SM00091">
    <property type="entry name" value="PAS"/>
    <property type="match status" value="1"/>
</dbReference>
<dbReference type="SMART" id="SM00267">
    <property type="entry name" value="GGDEF"/>
    <property type="match status" value="1"/>
</dbReference>
<keyword evidence="2" id="KW-1133">Transmembrane helix</keyword>
<dbReference type="InterPro" id="IPR000014">
    <property type="entry name" value="PAS"/>
</dbReference>
<dbReference type="EMBL" id="QNSE01000020">
    <property type="protein sequence ID" value="RBP78300.1"/>
    <property type="molecule type" value="Genomic_DNA"/>
</dbReference>
<dbReference type="PROSITE" id="PS50887">
    <property type="entry name" value="GGDEF"/>
    <property type="match status" value="1"/>
</dbReference>
<evidence type="ECO:0000256" key="1">
    <source>
        <dbReference type="ARBA" id="ARBA00001946"/>
    </source>
</evidence>
<keyword evidence="8" id="KW-1185">Reference proteome</keyword>
<organism evidence="7 8">
    <name type="scientific">Marinomonas rhizomae</name>
    <dbReference type="NCBI Taxonomy" id="491948"/>
    <lineage>
        <taxon>Bacteria</taxon>
        <taxon>Pseudomonadati</taxon>
        <taxon>Pseudomonadota</taxon>
        <taxon>Gammaproteobacteria</taxon>
        <taxon>Oceanospirillales</taxon>
        <taxon>Oceanospirillaceae</taxon>
        <taxon>Marinomonas</taxon>
    </lineage>
</organism>
<feature type="domain" description="PAS" evidence="3">
    <location>
        <begin position="300"/>
        <end position="346"/>
    </location>
</feature>
<dbReference type="InterPro" id="IPR013767">
    <property type="entry name" value="PAS_fold"/>
</dbReference>
<feature type="domain" description="GGDEF" evidence="6">
    <location>
        <begin position="455"/>
        <end position="588"/>
    </location>
</feature>
<dbReference type="InterPro" id="IPR035919">
    <property type="entry name" value="EAL_sf"/>
</dbReference>
<dbReference type="SMART" id="SM00052">
    <property type="entry name" value="EAL"/>
    <property type="match status" value="1"/>
</dbReference>
<dbReference type="Pfam" id="PF00563">
    <property type="entry name" value="EAL"/>
    <property type="match status" value="1"/>
</dbReference>
<dbReference type="AlphaFoldDB" id="A0A366IVV4"/>
<evidence type="ECO:0000313" key="8">
    <source>
        <dbReference type="Proteomes" id="UP000252792"/>
    </source>
</evidence>
<dbReference type="InterPro" id="IPR000160">
    <property type="entry name" value="GGDEF_dom"/>
</dbReference>
<proteinExistence type="predicted"/>
<dbReference type="PANTHER" id="PTHR44757:SF2">
    <property type="entry name" value="BIOFILM ARCHITECTURE MAINTENANCE PROTEIN MBAA"/>
    <property type="match status" value="1"/>
</dbReference>
<dbReference type="InterPro" id="IPR043128">
    <property type="entry name" value="Rev_trsase/Diguanyl_cyclase"/>
</dbReference>
<reference evidence="7 8" key="1">
    <citation type="submission" date="2018-06" db="EMBL/GenBank/DDBJ databases">
        <title>Genomic Encyclopedia of Type Strains, Phase III (KMG-III): the genomes of soil and plant-associated and newly described type strains.</title>
        <authorList>
            <person name="Whitman W."/>
        </authorList>
    </citation>
    <scope>NUCLEOTIDE SEQUENCE [LARGE SCALE GENOMIC DNA]</scope>
    <source>
        <strain evidence="7 8">CECT 7377</strain>
    </source>
</reference>
<dbReference type="InterPro" id="IPR001633">
    <property type="entry name" value="EAL_dom"/>
</dbReference>
<dbReference type="InterPro" id="IPR029787">
    <property type="entry name" value="Nucleotide_cyclase"/>
</dbReference>
<feature type="transmembrane region" description="Helical" evidence="2">
    <location>
        <begin position="18"/>
        <end position="38"/>
    </location>
</feature>
<dbReference type="SUPFAM" id="SSF141868">
    <property type="entry name" value="EAL domain-like"/>
    <property type="match status" value="1"/>
</dbReference>
<evidence type="ECO:0000259" key="4">
    <source>
        <dbReference type="PROSITE" id="PS50113"/>
    </source>
</evidence>
<dbReference type="Gene3D" id="3.20.20.450">
    <property type="entry name" value="EAL domain"/>
    <property type="match status" value="1"/>
</dbReference>
<comment type="caution">
    <text evidence="7">The sequence shown here is derived from an EMBL/GenBank/DDBJ whole genome shotgun (WGS) entry which is preliminary data.</text>
</comment>
<feature type="domain" description="PAC" evidence="4">
    <location>
        <begin position="371"/>
        <end position="425"/>
    </location>
</feature>
<sequence>MFKQIQQMLGIYIRRQPVLIPAAVVLVIFMLVLLQQLLQRGYERALKEQLITNTALIYAIEDSVTRSIQAVNGSLTSLATQIPELSEESRQSVEQQMLRSLPQLRSIDVIPLAKATLCQPLVTSLKRSETRMLAPQNGRQWGVSPNLKGLQYWPVCSPFYVDDQLKGFIVGSINPHYYSNLISATEYGGREIEIFHSSGENMLGGASSMPLWIQMALQDKAWGKIRVQDDSSSGYLENFRATSLIPLVVTLRSYDRIDLSSWFSDVLILKWSFGLLVLAVLLVSTTFMILKNRQEYERGSNLLLSEAMRNTANAIFITDSKGKIHWINQAFTYLTGYSLKEVRGKTPNILNSGYQDKRYFNALWRTVKSGQSWRGELINRDKHGRLISVNQIITPIKSAAGEIEHFIAVHEDISARKEAEEKASFLAKHDGLTGLANRHHFEEHLGELFHSCVQGNIGLIFIDLDRFKEINDTLGHEAGDVLLKRTANKLKQVLPDETILARLGGDEFALLVYPLVDVSDMSQLAKNIVATLATPFDYCGSKFAVTCSVGVAVSDIGKTDASTLLRQADMAMYRAKQEGRNTYQLFDQSMAEVMKHRVYLQQELDASMCTGEGFSLHFQPQVDAQTYEVVGAEVLFRWQRKSGENISPGELIPILEESGQIVALGKWIIEASCKQLCEWRELGLDLGKVAINISPVQLSSSNVADDLLAVMNKYNIPSSAMSVEFTETALLVSSPILTYNLTRFGEEGITIAIDDFGTGYCSLAYLKRLDAHYLKIDQSFIAGIGHNEADESIVLATIAMAKGLKMYVIAEGVETQTQINFLIKHQCDILQGYFFGKPMPAPDYQSYLNLAKESYQAVSVEL</sequence>
<evidence type="ECO:0000256" key="2">
    <source>
        <dbReference type="SAM" id="Phobius"/>
    </source>
</evidence>
<dbReference type="GO" id="GO:0006355">
    <property type="term" value="P:regulation of DNA-templated transcription"/>
    <property type="evidence" value="ECO:0007669"/>
    <property type="project" value="InterPro"/>
</dbReference>
<dbReference type="CDD" id="cd00130">
    <property type="entry name" value="PAS"/>
    <property type="match status" value="1"/>
</dbReference>
<dbReference type="RefSeq" id="WP_113918453.1">
    <property type="nucleotide sequence ID" value="NZ_QNSE01000020.1"/>
</dbReference>
<dbReference type="Gene3D" id="3.30.450.20">
    <property type="entry name" value="PAS domain"/>
    <property type="match status" value="1"/>
</dbReference>
<dbReference type="InterPro" id="IPR001610">
    <property type="entry name" value="PAC"/>
</dbReference>
<dbReference type="Proteomes" id="UP000252792">
    <property type="component" value="Unassembled WGS sequence"/>
</dbReference>
<dbReference type="NCBIfam" id="TIGR00229">
    <property type="entry name" value="sensory_box"/>
    <property type="match status" value="1"/>
</dbReference>
<dbReference type="PROSITE" id="PS50883">
    <property type="entry name" value="EAL"/>
    <property type="match status" value="1"/>
</dbReference>
<comment type="cofactor">
    <cofactor evidence="1">
        <name>Mg(2+)</name>
        <dbReference type="ChEBI" id="CHEBI:18420"/>
    </cofactor>
</comment>
<dbReference type="FunFam" id="3.30.70.270:FF:000001">
    <property type="entry name" value="Diguanylate cyclase domain protein"/>
    <property type="match status" value="1"/>
</dbReference>
<dbReference type="GO" id="GO:0003824">
    <property type="term" value="F:catalytic activity"/>
    <property type="evidence" value="ECO:0007669"/>
    <property type="project" value="UniProtKB-ARBA"/>
</dbReference>
<evidence type="ECO:0000259" key="5">
    <source>
        <dbReference type="PROSITE" id="PS50883"/>
    </source>
</evidence>
<dbReference type="PROSITE" id="PS50112">
    <property type="entry name" value="PAS"/>
    <property type="match status" value="1"/>
</dbReference>
<gene>
    <name evidence="7" type="ORF">DFP80_12036</name>
</gene>
<evidence type="ECO:0000313" key="7">
    <source>
        <dbReference type="EMBL" id="RBP78300.1"/>
    </source>
</evidence>
<dbReference type="CDD" id="cd01949">
    <property type="entry name" value="GGDEF"/>
    <property type="match status" value="1"/>
</dbReference>
<protein>
    <submittedName>
        <fullName evidence="7">PAS domain S-box-containing protein/diguanylate cyclase (GGDEF)-like protein</fullName>
    </submittedName>
</protein>
<dbReference type="InterPro" id="IPR000700">
    <property type="entry name" value="PAS-assoc_C"/>
</dbReference>
<dbReference type="CDD" id="cd01948">
    <property type="entry name" value="EAL"/>
    <property type="match status" value="1"/>
</dbReference>
<dbReference type="SMART" id="SM00086">
    <property type="entry name" value="PAC"/>
    <property type="match status" value="1"/>
</dbReference>
<evidence type="ECO:0000259" key="3">
    <source>
        <dbReference type="PROSITE" id="PS50112"/>
    </source>
</evidence>
<dbReference type="SUPFAM" id="SSF55073">
    <property type="entry name" value="Nucleotide cyclase"/>
    <property type="match status" value="1"/>
</dbReference>
<dbReference type="InterPro" id="IPR052155">
    <property type="entry name" value="Biofilm_reg_signaling"/>
</dbReference>
<keyword evidence="2" id="KW-0812">Transmembrane</keyword>
<accession>A0A366IVV4</accession>